<keyword evidence="6" id="KW-1185">Reference proteome</keyword>
<dbReference type="PROSITE" id="PS50249">
    <property type="entry name" value="MPN"/>
    <property type="match status" value="1"/>
</dbReference>
<dbReference type="CDD" id="cd08063">
    <property type="entry name" value="MPN_CSN6"/>
    <property type="match status" value="1"/>
</dbReference>
<evidence type="ECO:0000313" key="6">
    <source>
        <dbReference type="Proteomes" id="UP001608902"/>
    </source>
</evidence>
<sequence length="319" mass="35557">MDDSMGDDKTKGRSAQQPSAVTVSIHPLVILNISEHWTRLRAQSTGGSPVQIFGAVLGKQIGRHLELINSFEVKWDDGPNGFAVIDEEYFRSREEQYKDVFVDLDFMGWYTSGPEAPTESDLNVHKQFCHLHESPIMLKLDPTVKVLDKLPLSVFESIVDAIDESSIQWHVISWSIASEQAERIGIDHVARVSTSSSSTRSTVNKLIMGQLGAVNMLLTRLRLIDDYLNAVKKGVLVRDEGILREVAQLCQGLPLVATKRFQEEFGNQCDEVKMTTYLGAVIKICGAMNDLASKVNVIATDRYTAGFVQRRIAHLHTAM</sequence>
<protein>
    <recommendedName>
        <fullName evidence="2 3">COP9 signalosome complex subunit 6</fullName>
    </recommendedName>
</protein>
<dbReference type="Pfam" id="PF13012">
    <property type="entry name" value="MitMem_reg"/>
    <property type="match status" value="1"/>
</dbReference>
<reference evidence="5 6" key="1">
    <citation type="submission" date="2024-08" db="EMBL/GenBank/DDBJ databases">
        <title>Gnathostoma spinigerum genome.</title>
        <authorList>
            <person name="Gonzalez-Bertolin B."/>
            <person name="Monzon S."/>
            <person name="Zaballos A."/>
            <person name="Jimenez P."/>
            <person name="Dekumyoy P."/>
            <person name="Varona S."/>
            <person name="Cuesta I."/>
            <person name="Sumanam S."/>
            <person name="Adisakwattana P."/>
            <person name="Gasser R.B."/>
            <person name="Hernandez-Gonzalez A."/>
            <person name="Young N.D."/>
            <person name="Perteguer M.J."/>
        </authorList>
    </citation>
    <scope>NUCLEOTIDE SEQUENCE [LARGE SCALE GENOMIC DNA]</scope>
    <source>
        <strain evidence="5">AL3</strain>
        <tissue evidence="5">Liver</tissue>
    </source>
</reference>
<keyword evidence="3" id="KW-0539">Nucleus</keyword>
<dbReference type="InterPro" id="IPR037518">
    <property type="entry name" value="MPN"/>
</dbReference>
<dbReference type="InterPro" id="IPR000555">
    <property type="entry name" value="JAMM/MPN+_dom"/>
</dbReference>
<dbReference type="Gene3D" id="3.40.140.10">
    <property type="entry name" value="Cytidine Deaminase, domain 2"/>
    <property type="match status" value="1"/>
</dbReference>
<dbReference type="PANTHER" id="PTHR10540:SF8">
    <property type="entry name" value="COP9 SIGNALOSOME COMPLEX SUBUNIT 6"/>
    <property type="match status" value="1"/>
</dbReference>
<evidence type="ECO:0000259" key="4">
    <source>
        <dbReference type="PROSITE" id="PS50249"/>
    </source>
</evidence>
<dbReference type="GO" id="GO:0005737">
    <property type="term" value="C:cytoplasm"/>
    <property type="evidence" value="ECO:0007669"/>
    <property type="project" value="UniProtKB-SubCell"/>
</dbReference>
<evidence type="ECO:0000256" key="3">
    <source>
        <dbReference type="RuleBase" id="RU367006"/>
    </source>
</evidence>
<name>A0ABD6E331_9BILA</name>
<evidence type="ECO:0000256" key="2">
    <source>
        <dbReference type="ARBA" id="ARBA00014871"/>
    </source>
</evidence>
<dbReference type="InterPro" id="IPR033859">
    <property type="entry name" value="MPN_CSN6"/>
</dbReference>
<evidence type="ECO:0000313" key="5">
    <source>
        <dbReference type="EMBL" id="MFH4974228.1"/>
    </source>
</evidence>
<dbReference type="PANTHER" id="PTHR10540">
    <property type="entry name" value="EUKARYOTIC TRANSLATION INITIATION FACTOR 3 SUBUNIT F-RELATED"/>
    <property type="match status" value="1"/>
</dbReference>
<comment type="similarity">
    <text evidence="1 3">Belongs to the peptidase M67A family. CSN6 subfamily.</text>
</comment>
<dbReference type="InterPro" id="IPR024969">
    <property type="entry name" value="EIF3F/CSN6-like_C"/>
</dbReference>
<organism evidence="5 6">
    <name type="scientific">Gnathostoma spinigerum</name>
    <dbReference type="NCBI Taxonomy" id="75299"/>
    <lineage>
        <taxon>Eukaryota</taxon>
        <taxon>Metazoa</taxon>
        <taxon>Ecdysozoa</taxon>
        <taxon>Nematoda</taxon>
        <taxon>Chromadorea</taxon>
        <taxon>Rhabditida</taxon>
        <taxon>Spirurina</taxon>
        <taxon>Gnathostomatomorpha</taxon>
        <taxon>Gnathostomatoidea</taxon>
        <taxon>Gnathostomatidae</taxon>
        <taxon>Gnathostoma</taxon>
    </lineage>
</organism>
<feature type="domain" description="MPN" evidence="4">
    <location>
        <begin position="23"/>
        <end position="161"/>
    </location>
</feature>
<dbReference type="GO" id="GO:0008180">
    <property type="term" value="C:COP9 signalosome"/>
    <property type="evidence" value="ECO:0007669"/>
    <property type="project" value="UniProtKB-UniRule"/>
</dbReference>
<dbReference type="Pfam" id="PF01398">
    <property type="entry name" value="JAB"/>
    <property type="match status" value="1"/>
</dbReference>
<evidence type="ECO:0000256" key="1">
    <source>
        <dbReference type="ARBA" id="ARBA00010893"/>
    </source>
</evidence>
<dbReference type="Proteomes" id="UP001608902">
    <property type="component" value="Unassembled WGS sequence"/>
</dbReference>
<proteinExistence type="inferred from homology"/>
<dbReference type="SMART" id="SM00232">
    <property type="entry name" value="JAB_MPN"/>
    <property type="match status" value="1"/>
</dbReference>
<dbReference type="AlphaFoldDB" id="A0ABD6E331"/>
<keyword evidence="3" id="KW-0963">Cytoplasm</keyword>
<keyword evidence="3" id="KW-0736">Signalosome</keyword>
<dbReference type="EMBL" id="JBGFUD010000302">
    <property type="protein sequence ID" value="MFH4974228.1"/>
    <property type="molecule type" value="Genomic_DNA"/>
</dbReference>
<accession>A0ABD6E331</accession>
<comment type="caution">
    <text evidence="5">The sequence shown here is derived from an EMBL/GenBank/DDBJ whole genome shotgun (WGS) entry which is preliminary data.</text>
</comment>
<comment type="function">
    <text evidence="3">Component of the COP9 signalosome complex (CSN), a complex involved in various cellular and developmental processes.</text>
</comment>
<comment type="subcellular location">
    <subcellularLocation>
        <location evidence="3">Cytoplasm</location>
    </subcellularLocation>
    <subcellularLocation>
        <location evidence="3">Nucleus</location>
    </subcellularLocation>
</comment>
<gene>
    <name evidence="5" type="ORF">AB6A40_000937</name>
</gene>